<feature type="compositionally biased region" description="Polar residues" evidence="1">
    <location>
        <begin position="674"/>
        <end position="686"/>
    </location>
</feature>
<evidence type="ECO:0000313" key="3">
    <source>
        <dbReference type="EMBL" id="EJT49104.1"/>
    </source>
</evidence>
<accession>J6EWW4</accession>
<proteinExistence type="predicted"/>
<dbReference type="InterPro" id="IPR041297">
    <property type="entry name" value="Crb2_Tudor"/>
</dbReference>
<feature type="compositionally biased region" description="Polar residues" evidence="1">
    <location>
        <begin position="263"/>
        <end position="275"/>
    </location>
</feature>
<evidence type="ECO:0000256" key="1">
    <source>
        <dbReference type="SAM" id="MobiDB-lite"/>
    </source>
</evidence>
<dbReference type="SUPFAM" id="SSF52113">
    <property type="entry name" value="BRCT domain"/>
    <property type="match status" value="1"/>
</dbReference>
<comment type="caution">
    <text evidence="3">The sequence shown here is derived from an EMBL/GenBank/DDBJ whole genome shotgun (WGS) entry which is preliminary data.</text>
</comment>
<dbReference type="CDD" id="cd20395">
    <property type="entry name" value="Tudor_SpCrb2-like_rpt1"/>
    <property type="match status" value="1"/>
</dbReference>
<dbReference type="PROSITE" id="PS50172">
    <property type="entry name" value="BRCT"/>
    <property type="match status" value="1"/>
</dbReference>
<dbReference type="InterPro" id="IPR047249">
    <property type="entry name" value="BRCT_p53bp1-like_rpt1"/>
</dbReference>
<dbReference type="InterPro" id="IPR001357">
    <property type="entry name" value="BRCT_dom"/>
</dbReference>
<reference evidence="3 4" key="1">
    <citation type="journal article" date="2012" name="Eukaryot. Cell">
        <title>Draft genome sequence of CBS 2479, the standard type strain of Trichosporon asahii.</title>
        <authorList>
            <person name="Yang R.Y."/>
            <person name="Li H.T."/>
            <person name="Zhu H."/>
            <person name="Zhou G.P."/>
            <person name="Wang M."/>
            <person name="Wang L."/>
        </authorList>
    </citation>
    <scope>NUCLEOTIDE SEQUENCE [LARGE SCALE GENOMIC DNA]</scope>
    <source>
        <strain evidence="4">ATCC 90039 / CBS 2479 / JCM 2466 / KCTC 7840 / NCYC 2677 / UAMH 7654</strain>
    </source>
</reference>
<organism evidence="3 4">
    <name type="scientific">Trichosporon asahii var. asahii (strain ATCC 90039 / CBS 2479 / JCM 2466 / KCTC 7840 / NBRC 103889/ NCYC 2677 / UAMH 7654)</name>
    <name type="common">Yeast</name>
    <dbReference type="NCBI Taxonomy" id="1186058"/>
    <lineage>
        <taxon>Eukaryota</taxon>
        <taxon>Fungi</taxon>
        <taxon>Dikarya</taxon>
        <taxon>Basidiomycota</taxon>
        <taxon>Agaricomycotina</taxon>
        <taxon>Tremellomycetes</taxon>
        <taxon>Trichosporonales</taxon>
        <taxon>Trichosporonaceae</taxon>
        <taxon>Trichosporon</taxon>
    </lineage>
</organism>
<feature type="compositionally biased region" description="Polar residues" evidence="1">
    <location>
        <begin position="725"/>
        <end position="738"/>
    </location>
</feature>
<protein>
    <recommendedName>
        <fullName evidence="2">BRCT domain-containing protein</fullName>
    </recommendedName>
</protein>
<sequence length="1143" mass="122696">MPSNIQNESLDLNDEDETQQPVPAPLPPKTAASTALPLKTTSLPLKSTLPLAPTKPKMLSTSALDEPSLEETEKDEESILFSDPQPAPLESQPVSQRARWATAAEAEAETSIIEEPTDTEDNDEREDNELDASRGPEQVKESSRAASPTPAEKEGASSAAAGANDAYTSDAAPSVPTQPSPRDTTPPSHSEAEDREEEEAESVSSPHSPHDGTSPPLFSPKTPSKTSAKGAPLTPLSGLARPNFDPKARNTQTTPTKLAGSVKATSARTSPQSVRQPVFPAASSSRQRDLSPEHEESSDFASDMHYNPRGAKAFKSLYEKRSSFHRGSSFQHDDDVPTDAQASADASTDEEDPTDAPAPTDPTTDPQSVDLEPTFINGQSSSQQWLGGGRSSPTRNTRTSPLPEPQPTAEDDSGQAPRDDMDIDRPVVPPSSPPRAVPIPSSPPPGRLGDLPNSEDGPLNVPGDAELFGETMDSEPSPHRSSSQSQNYSFQATQVLNPAMESQSPIKSMPTPLKPTMSTTSAASRVSEGRLLKRRNRSSAVPTPPVLPRSPSPIPDGAETYTDTYKDPSGTAPQQPPENVPAEPEKERSTHSIATEVGADEQTADVEEDMDVDPPQDPSVFTGIHEIETGSIEHDPVARPSPNKYGRKGKGRQVADSPLPSSSSSSAESEPEDNTFQPQTQTQEPSLSPLKGKGKAPSSTMTSPSKASKGSRSSRIPSSGLRGSHSASVTSNRTASRPSRNKRKNLSPTPSFDGDSESSTSGPEDPEDETFRPPQKKAKKSKRQPTKTESKSTRKAAKTKEPEAGPSRPRATASASRTVRTPSAVPTPVPTQQDSEEEPLRVLALWTKTRDYYIGTVTARNKTGYRVSFDDGLNRTVPVDRMRLLDIRKGEKIWCGEKQYLVDEDFTGNGEIFAFDLKKNPFSIQTKQLAISQSDIDKNYGDRLVPLIELESRFPTVTASGKRGSLTSVAPEDPCTEFEGKVFLITGDVKDSYKTKIEAHGGVVVPDWESVFTLTGDSYELSAEGVPFLIQNAEPGTTMTPKVMAALAAGMPILSSAYIDAAIEGPGPVCWRNFLVAAGYSASLRAYASQDIADDWGGEGWVAASAKSKRQPLVGKRVLFVEPSAKFDRGRSLKVSYRIWNGS</sequence>
<feature type="compositionally biased region" description="Pro residues" evidence="1">
    <location>
        <begin position="542"/>
        <end position="554"/>
    </location>
</feature>
<feature type="compositionally biased region" description="Basic and acidic residues" evidence="1">
    <location>
        <begin position="286"/>
        <end position="297"/>
    </location>
</feature>
<dbReference type="Gene3D" id="3.40.50.10190">
    <property type="entry name" value="BRCT domain"/>
    <property type="match status" value="1"/>
</dbReference>
<feature type="compositionally biased region" description="Low complexity" evidence="1">
    <location>
        <begin position="657"/>
        <end position="668"/>
    </location>
</feature>
<feature type="compositionally biased region" description="Polar residues" evidence="1">
    <location>
        <begin position="490"/>
        <end position="506"/>
    </location>
</feature>
<dbReference type="CDD" id="cd17745">
    <property type="entry name" value="BRCT_p53bp1_rpt1"/>
    <property type="match status" value="1"/>
</dbReference>
<feature type="compositionally biased region" description="Acidic residues" evidence="1">
    <location>
        <begin position="115"/>
        <end position="130"/>
    </location>
</feature>
<dbReference type="InterPro" id="IPR036420">
    <property type="entry name" value="BRCT_dom_sf"/>
</dbReference>
<feature type="compositionally biased region" description="Basic and acidic residues" evidence="1">
    <location>
        <begin position="131"/>
        <end position="143"/>
    </location>
</feature>
<feature type="compositionally biased region" description="Acidic residues" evidence="1">
    <location>
        <begin position="598"/>
        <end position="614"/>
    </location>
</feature>
<feature type="compositionally biased region" description="Basic and acidic residues" evidence="1">
    <location>
        <begin position="786"/>
        <end position="803"/>
    </location>
</feature>
<dbReference type="EMBL" id="ALBS01000178">
    <property type="protein sequence ID" value="EJT49104.1"/>
    <property type="molecule type" value="Genomic_DNA"/>
</dbReference>
<evidence type="ECO:0000313" key="4">
    <source>
        <dbReference type="Proteomes" id="UP000002748"/>
    </source>
</evidence>
<dbReference type="Pfam" id="PF18115">
    <property type="entry name" value="Tudor_3"/>
    <property type="match status" value="1"/>
</dbReference>
<dbReference type="OrthoDB" id="2596880at2759"/>
<evidence type="ECO:0000259" key="2">
    <source>
        <dbReference type="PROSITE" id="PS50172"/>
    </source>
</evidence>
<feature type="compositionally biased region" description="Low complexity" evidence="1">
    <location>
        <begin position="703"/>
        <end position="724"/>
    </location>
</feature>
<feature type="compositionally biased region" description="Polar residues" evidence="1">
    <location>
        <begin position="175"/>
        <end position="186"/>
    </location>
</feature>
<feature type="compositionally biased region" description="Basic and acidic residues" evidence="1">
    <location>
        <begin position="625"/>
        <end position="637"/>
    </location>
</feature>
<feature type="compositionally biased region" description="Low complexity" evidence="1">
    <location>
        <begin position="29"/>
        <end position="57"/>
    </location>
</feature>
<dbReference type="Gene3D" id="2.30.30.140">
    <property type="match status" value="1"/>
</dbReference>
<dbReference type="HOGENOM" id="CLU_277454_0_0_1"/>
<gene>
    <name evidence="3" type="ORF">A1Q1_01753</name>
</gene>
<dbReference type="VEuPathDB" id="FungiDB:A1Q1_01753"/>
<feature type="compositionally biased region" description="Polar residues" evidence="1">
    <location>
        <begin position="1"/>
        <end position="10"/>
    </location>
</feature>
<dbReference type="Proteomes" id="UP000002748">
    <property type="component" value="Unassembled WGS sequence"/>
</dbReference>
<feature type="domain" description="BRCT" evidence="2">
    <location>
        <begin position="973"/>
        <end position="1076"/>
    </location>
</feature>
<feature type="region of interest" description="Disordered" evidence="1">
    <location>
        <begin position="1"/>
        <end position="307"/>
    </location>
</feature>
<feature type="compositionally biased region" description="Acidic residues" evidence="1">
    <location>
        <begin position="67"/>
        <end position="78"/>
    </location>
</feature>
<feature type="compositionally biased region" description="Low complexity" evidence="1">
    <location>
        <begin position="355"/>
        <end position="366"/>
    </location>
</feature>
<dbReference type="AlphaFoldDB" id="J6EWW4"/>
<dbReference type="GeneID" id="25985267"/>
<feature type="compositionally biased region" description="Low complexity" evidence="1">
    <location>
        <begin position="101"/>
        <end position="114"/>
    </location>
</feature>
<feature type="region of interest" description="Disordered" evidence="1">
    <location>
        <begin position="321"/>
        <end position="838"/>
    </location>
</feature>
<dbReference type="RefSeq" id="XP_014180267.1">
    <property type="nucleotide sequence ID" value="XM_014324792.1"/>
</dbReference>
<feature type="compositionally biased region" description="Pro residues" evidence="1">
    <location>
        <begin position="427"/>
        <end position="446"/>
    </location>
</feature>
<feature type="compositionally biased region" description="Low complexity" evidence="1">
    <location>
        <begin position="479"/>
        <end position="489"/>
    </location>
</feature>
<feature type="compositionally biased region" description="Low complexity" evidence="1">
    <location>
        <begin position="156"/>
        <end position="172"/>
    </location>
</feature>
<name>J6EWW4_TRIAS</name>
<dbReference type="KEGG" id="tasa:A1Q1_01753"/>
<feature type="compositionally biased region" description="Basic residues" evidence="1">
    <location>
        <begin position="774"/>
        <end position="785"/>
    </location>
</feature>